<feature type="domain" description="Threonine/serine exporter-like N-terminal" evidence="8">
    <location>
        <begin position="330"/>
        <end position="569"/>
    </location>
</feature>
<evidence type="ECO:0000313" key="11">
    <source>
        <dbReference type="Proteomes" id="UP001500236"/>
    </source>
</evidence>
<evidence type="ECO:0000256" key="7">
    <source>
        <dbReference type="SAM" id="Phobius"/>
    </source>
</evidence>
<comment type="similarity">
    <text evidence="5">Belongs to the ThrE exporter (TC 2.A.79) family.</text>
</comment>
<feature type="region of interest" description="Disordered" evidence="6">
    <location>
        <begin position="235"/>
        <end position="254"/>
    </location>
</feature>
<comment type="caution">
    <text evidence="10">The sequence shown here is derived from an EMBL/GenBank/DDBJ whole genome shotgun (WGS) entry which is preliminary data.</text>
</comment>
<feature type="transmembrane region" description="Helical" evidence="7">
    <location>
        <begin position="513"/>
        <end position="531"/>
    </location>
</feature>
<keyword evidence="2 7" id="KW-0812">Transmembrane</keyword>
<dbReference type="Proteomes" id="UP001500236">
    <property type="component" value="Unassembled WGS sequence"/>
</dbReference>
<dbReference type="PANTHER" id="PTHR31082:SF4">
    <property type="entry name" value="PHEROMONE-REGULATED MEMBRANE PROTEIN 10"/>
    <property type="match status" value="1"/>
</dbReference>
<feature type="transmembrane region" description="Helical" evidence="7">
    <location>
        <begin position="587"/>
        <end position="607"/>
    </location>
</feature>
<evidence type="ECO:0000256" key="2">
    <source>
        <dbReference type="ARBA" id="ARBA00022692"/>
    </source>
</evidence>
<feature type="region of interest" description="Disordered" evidence="6">
    <location>
        <begin position="146"/>
        <end position="185"/>
    </location>
</feature>
<feature type="transmembrane region" description="Helical" evidence="7">
    <location>
        <begin position="641"/>
        <end position="659"/>
    </location>
</feature>
<evidence type="ECO:0000313" key="10">
    <source>
        <dbReference type="EMBL" id="GAA3058957.1"/>
    </source>
</evidence>
<feature type="compositionally biased region" description="Low complexity" evidence="6">
    <location>
        <begin position="165"/>
        <end position="174"/>
    </location>
</feature>
<feature type="transmembrane region" description="Helical" evidence="7">
    <location>
        <begin position="709"/>
        <end position="730"/>
    </location>
</feature>
<evidence type="ECO:0000256" key="3">
    <source>
        <dbReference type="ARBA" id="ARBA00022989"/>
    </source>
</evidence>
<dbReference type="InterPro" id="IPR024528">
    <property type="entry name" value="ThrE_2"/>
</dbReference>
<gene>
    <name evidence="10" type="ORF">GCM10010529_10830</name>
</gene>
<evidence type="ECO:0008006" key="12">
    <source>
        <dbReference type="Google" id="ProtNLM"/>
    </source>
</evidence>
<proteinExistence type="inferred from homology"/>
<dbReference type="RefSeq" id="WP_344684205.1">
    <property type="nucleotide sequence ID" value="NZ_BAAAVT010000006.1"/>
</dbReference>
<sequence length="748" mass="79680">MAAQQGRRGTRDVQPHEDETRCGADGVAGPDESGGPGTSGDQHGLGEHHASTDAVEAIDPVISEPDAEVTLIPVVRPASAGEDEEDTSTGFVRALTGSIASSWQASREAEATLEWEEYDAEAAERAQEEAAQAEVEAVRHEYAPDAFYDSPADSPDLGQHGHPGHPGQHVQSGPPTSPLPRPHTHTFDEARQELGHPERPADRVSTGEWTPVGDWAQTEALGPQIPGDRALAADPHEVSAAPASEPIRRRSVLRPAGTKLADQLKLPPLFDRSVFEQKVRPQNVLRRIMRAETTHTQAVPLVDRLVGTPYANPRQAEQPVDSDELATIAFVLDLGEALFRYGAGALEVETSIIAVTAAFGMKNTDVDITNQSISLNWAPDGKIPYSRVRVVRSWSRNYKALAAVHELVTDIISGRLTRGESAERLQEITREPKPYPRWMVNLAGALFASLFASFLGAPLLDAALGFAATLVVLGITRQLAVWRVPEFFTLAAGGFMATFIAMGAFMLDAPITPSMVVAGGLMILLPSARVVSAIQDAINGFPITSAGRLVSAMIAFAGMTAGIMAGVVLADLLGAPHIEVAVGLTRIYHPTVLVALVFVAAMAAAVVEQARWKMLLPTGAVSALGFLLFYAGELIGLGERMTPILGATVVGALGRVVALRMGAPQLVVAVPGMMFMLPGLMVFRGMYQIALDNPEVTLVDSMMGGLTELFSALIIILGIAAGIVLGDVLMRPFTSGLQSNERSRGRRR</sequence>
<dbReference type="Pfam" id="PF06738">
    <property type="entry name" value="ThrE"/>
    <property type="match status" value="1"/>
</dbReference>
<comment type="subcellular location">
    <subcellularLocation>
        <location evidence="1">Membrane</location>
        <topology evidence="1">Multi-pass membrane protein</topology>
    </subcellularLocation>
</comment>
<feature type="transmembrane region" description="Helical" evidence="7">
    <location>
        <begin position="462"/>
        <end position="480"/>
    </location>
</feature>
<reference evidence="11" key="1">
    <citation type="journal article" date="2019" name="Int. J. Syst. Evol. Microbiol.">
        <title>The Global Catalogue of Microorganisms (GCM) 10K type strain sequencing project: providing services to taxonomists for standard genome sequencing and annotation.</title>
        <authorList>
            <consortium name="The Broad Institute Genomics Platform"/>
            <consortium name="The Broad Institute Genome Sequencing Center for Infectious Disease"/>
            <person name="Wu L."/>
            <person name="Ma J."/>
        </authorList>
    </citation>
    <scope>NUCLEOTIDE SEQUENCE [LARGE SCALE GENOMIC DNA]</scope>
    <source>
        <strain evidence="11">JCM 14309</strain>
    </source>
</reference>
<organism evidence="10 11">
    <name type="scientific">Nesterenkonia aethiopica</name>
    <dbReference type="NCBI Taxonomy" id="269144"/>
    <lineage>
        <taxon>Bacteria</taxon>
        <taxon>Bacillati</taxon>
        <taxon>Actinomycetota</taxon>
        <taxon>Actinomycetes</taxon>
        <taxon>Micrococcales</taxon>
        <taxon>Micrococcaceae</taxon>
        <taxon>Nesterenkonia</taxon>
    </lineage>
</organism>
<feature type="compositionally biased region" description="Basic and acidic residues" evidence="6">
    <location>
        <begin position="9"/>
        <end position="22"/>
    </location>
</feature>
<keyword evidence="4 7" id="KW-0472">Membrane</keyword>
<dbReference type="InterPro" id="IPR010619">
    <property type="entry name" value="ThrE-like_N"/>
</dbReference>
<name>A0ABP6LX73_9MICC</name>
<keyword evidence="11" id="KW-1185">Reference proteome</keyword>
<dbReference type="PANTHER" id="PTHR31082">
    <property type="entry name" value="PHEROMONE-REGULATED MEMBRANE PROTEIN 10"/>
    <property type="match status" value="1"/>
</dbReference>
<evidence type="ECO:0000256" key="1">
    <source>
        <dbReference type="ARBA" id="ARBA00004141"/>
    </source>
</evidence>
<evidence type="ECO:0000256" key="5">
    <source>
        <dbReference type="ARBA" id="ARBA00034125"/>
    </source>
</evidence>
<feature type="transmembrane region" description="Helical" evidence="7">
    <location>
        <begin position="666"/>
        <end position="689"/>
    </location>
</feature>
<feature type="transmembrane region" description="Helical" evidence="7">
    <location>
        <begin position="614"/>
        <end position="635"/>
    </location>
</feature>
<evidence type="ECO:0000256" key="6">
    <source>
        <dbReference type="SAM" id="MobiDB-lite"/>
    </source>
</evidence>
<dbReference type="EMBL" id="BAAAVT010000006">
    <property type="protein sequence ID" value="GAA3058957.1"/>
    <property type="molecule type" value="Genomic_DNA"/>
</dbReference>
<evidence type="ECO:0000259" key="9">
    <source>
        <dbReference type="Pfam" id="PF12821"/>
    </source>
</evidence>
<feature type="transmembrane region" description="Helical" evidence="7">
    <location>
        <begin position="552"/>
        <end position="575"/>
    </location>
</feature>
<feature type="region of interest" description="Disordered" evidence="6">
    <location>
        <begin position="1"/>
        <end position="68"/>
    </location>
</feature>
<protein>
    <recommendedName>
        <fullName evidence="12">Threonine/serine exporter family protein</fullName>
    </recommendedName>
</protein>
<feature type="transmembrane region" description="Helical" evidence="7">
    <location>
        <begin position="487"/>
        <end position="507"/>
    </location>
</feature>
<dbReference type="Pfam" id="PF12821">
    <property type="entry name" value="ThrE_2"/>
    <property type="match status" value="1"/>
</dbReference>
<keyword evidence="3 7" id="KW-1133">Transmembrane helix</keyword>
<dbReference type="InterPro" id="IPR051361">
    <property type="entry name" value="ThrE/Ser_Exporter"/>
</dbReference>
<evidence type="ECO:0000256" key="4">
    <source>
        <dbReference type="ARBA" id="ARBA00023136"/>
    </source>
</evidence>
<evidence type="ECO:0000259" key="8">
    <source>
        <dbReference type="Pfam" id="PF06738"/>
    </source>
</evidence>
<accession>A0ABP6LX73</accession>
<feature type="domain" description="Threonine/Serine exporter ThrE" evidence="9">
    <location>
        <begin position="595"/>
        <end position="727"/>
    </location>
</feature>